<evidence type="ECO:0000313" key="2">
    <source>
        <dbReference type="EMBL" id="CEL94396.1"/>
    </source>
</evidence>
<dbReference type="PhylomeDB" id="A0A0G4EG29"/>
<name>A0A0G4EG29_VITBC</name>
<dbReference type="VEuPathDB" id="CryptoDB:Vbra_11544"/>
<dbReference type="AlphaFoldDB" id="A0A0G4EG29"/>
<feature type="region of interest" description="Disordered" evidence="1">
    <location>
        <begin position="1"/>
        <end position="81"/>
    </location>
</feature>
<protein>
    <submittedName>
        <fullName evidence="2">Uncharacterized protein</fullName>
    </submittedName>
</protein>
<keyword evidence="3" id="KW-1185">Reference proteome</keyword>
<dbReference type="EMBL" id="CDMY01000218">
    <property type="protein sequence ID" value="CEL94396.1"/>
    <property type="molecule type" value="Genomic_DNA"/>
</dbReference>
<dbReference type="OrthoDB" id="1919336at2759"/>
<evidence type="ECO:0000256" key="1">
    <source>
        <dbReference type="SAM" id="MobiDB-lite"/>
    </source>
</evidence>
<accession>A0A0G4EG29</accession>
<gene>
    <name evidence="2" type="ORF">Vbra_11544</name>
</gene>
<dbReference type="InParanoid" id="A0A0G4EG29"/>
<evidence type="ECO:0000313" key="3">
    <source>
        <dbReference type="Proteomes" id="UP000041254"/>
    </source>
</evidence>
<sequence length="423" mass="45748">MQGRRLARRWPAEPSDLASHTEGCGSAIARLDSLVQGSSGAGETTEEASDAAHEGGEGGAKRRRVDAPPGESSGAVGPPGLPTDVLRSLLPFVCGHRDDPDTLTPQNTIALCRTSEAVGSAVEADLIADIDSIIRRDGLTGVIGYTPLRQSSDCSPLVRRMRLIRLQYLMVTGGDWQGNVPVLRLAKSCGRVQQLPIELTEDDLHHVGSKAVIDGRPETIRQYALFSHRLGDNMQLTRNANGRDELGGLEMRARYAGTLQVRCTARFGTNDRVCEYDGGLYDGFRGLIIKSMAFGSSRLVSNRFHRHGSAEYHRIGVLFDQKPPLWDCRTIGYYVPSPYGDIPRRFVILCGDEEGDDFLAFIEMTKDPYGTADMYLYTTEAPQSGVGGAGSPLTVSIAHNKMGDAITLLPDVDEASNTAVAAV</sequence>
<reference evidence="2 3" key="1">
    <citation type="submission" date="2014-11" db="EMBL/GenBank/DDBJ databases">
        <authorList>
            <person name="Zhu J."/>
            <person name="Qi W."/>
            <person name="Song R."/>
        </authorList>
    </citation>
    <scope>NUCLEOTIDE SEQUENCE [LARGE SCALE GENOMIC DNA]</scope>
</reference>
<feature type="compositionally biased region" description="Basic and acidic residues" evidence="1">
    <location>
        <begin position="50"/>
        <end position="60"/>
    </location>
</feature>
<organism evidence="2 3">
    <name type="scientific">Vitrella brassicaformis (strain CCMP3155)</name>
    <dbReference type="NCBI Taxonomy" id="1169540"/>
    <lineage>
        <taxon>Eukaryota</taxon>
        <taxon>Sar</taxon>
        <taxon>Alveolata</taxon>
        <taxon>Colpodellida</taxon>
        <taxon>Vitrellaceae</taxon>
        <taxon>Vitrella</taxon>
    </lineage>
</organism>
<proteinExistence type="predicted"/>
<dbReference type="Proteomes" id="UP000041254">
    <property type="component" value="Unassembled WGS sequence"/>
</dbReference>